<dbReference type="SUPFAM" id="SSF46689">
    <property type="entry name" value="Homeodomain-like"/>
    <property type="match status" value="1"/>
</dbReference>
<organism evidence="4 5">
    <name type="scientific">Lactiplantibacillus daowaiensis</name>
    <dbReference type="NCBI Taxonomy" id="2559918"/>
    <lineage>
        <taxon>Bacteria</taxon>
        <taxon>Bacillati</taxon>
        <taxon>Bacillota</taxon>
        <taxon>Bacilli</taxon>
        <taxon>Lactobacillales</taxon>
        <taxon>Lactobacillaceae</taxon>
        <taxon>Lactiplantibacillus</taxon>
    </lineage>
</organism>
<dbReference type="InterPro" id="IPR009057">
    <property type="entry name" value="Homeodomain-like_sf"/>
</dbReference>
<dbReference type="PANTHER" id="PTHR43479">
    <property type="entry name" value="ACREF/ENVCD OPERON REPRESSOR-RELATED"/>
    <property type="match status" value="1"/>
</dbReference>
<feature type="domain" description="HTH tetR-type" evidence="3">
    <location>
        <begin position="8"/>
        <end position="68"/>
    </location>
</feature>
<dbReference type="PANTHER" id="PTHR43479:SF7">
    <property type="entry name" value="TETR-FAMILY TRANSCRIPTIONAL REGULATOR"/>
    <property type="match status" value="1"/>
</dbReference>
<dbReference type="Gene3D" id="1.10.357.10">
    <property type="entry name" value="Tetracycline Repressor, domain 2"/>
    <property type="match status" value="1"/>
</dbReference>
<dbReference type="Proteomes" id="UP001596282">
    <property type="component" value="Unassembled WGS sequence"/>
</dbReference>
<evidence type="ECO:0000256" key="2">
    <source>
        <dbReference type="PROSITE-ProRule" id="PRU00335"/>
    </source>
</evidence>
<sequence length="192" mass="22727">MATDRRVLRTKRALRQAFRDLAVTHQYHDITVKQLTAVANINRKTFYLHYDSIDDLAASFSHESSQEILKIINQQDLKTSFANSGLIFDQLDYFYHQNREFYRVVLTSDDYSFLSRRVQSEVARGLTQNIQTTYHLSQADAFLCANFLIHNMLTFFRLYFTNQLDFTHAEFKERLVSLNSYGVHQFFYSNDF</sequence>
<evidence type="ECO:0000313" key="5">
    <source>
        <dbReference type="Proteomes" id="UP001596282"/>
    </source>
</evidence>
<dbReference type="InterPro" id="IPR050624">
    <property type="entry name" value="HTH-type_Tx_Regulator"/>
</dbReference>
<reference evidence="5" key="1">
    <citation type="journal article" date="2019" name="Int. J. Syst. Evol. Microbiol.">
        <title>The Global Catalogue of Microorganisms (GCM) 10K type strain sequencing project: providing services to taxonomists for standard genome sequencing and annotation.</title>
        <authorList>
            <consortium name="The Broad Institute Genomics Platform"/>
            <consortium name="The Broad Institute Genome Sequencing Center for Infectious Disease"/>
            <person name="Wu L."/>
            <person name="Ma J."/>
        </authorList>
    </citation>
    <scope>NUCLEOTIDE SEQUENCE [LARGE SCALE GENOMIC DNA]</scope>
    <source>
        <strain evidence="5">CCM 8933</strain>
    </source>
</reference>
<proteinExistence type="predicted"/>
<gene>
    <name evidence="4" type="ORF">ACFP5Y_07545</name>
</gene>
<name>A0ABW1S0S6_9LACO</name>
<evidence type="ECO:0000256" key="1">
    <source>
        <dbReference type="ARBA" id="ARBA00023125"/>
    </source>
</evidence>
<dbReference type="RefSeq" id="WP_137629572.1">
    <property type="nucleotide sequence ID" value="NZ_BJDJ01000026.1"/>
</dbReference>
<keyword evidence="5" id="KW-1185">Reference proteome</keyword>
<feature type="DNA-binding region" description="H-T-H motif" evidence="2">
    <location>
        <begin position="31"/>
        <end position="50"/>
    </location>
</feature>
<dbReference type="InterPro" id="IPR001647">
    <property type="entry name" value="HTH_TetR"/>
</dbReference>
<evidence type="ECO:0000259" key="3">
    <source>
        <dbReference type="PROSITE" id="PS50977"/>
    </source>
</evidence>
<dbReference type="PROSITE" id="PS50977">
    <property type="entry name" value="HTH_TETR_2"/>
    <property type="match status" value="1"/>
</dbReference>
<protein>
    <submittedName>
        <fullName evidence="4">TetR/AcrR family transcriptional regulator</fullName>
    </submittedName>
</protein>
<comment type="caution">
    <text evidence="4">The sequence shown here is derived from an EMBL/GenBank/DDBJ whole genome shotgun (WGS) entry which is preliminary data.</text>
</comment>
<keyword evidence="1 2" id="KW-0238">DNA-binding</keyword>
<accession>A0ABW1S0S6</accession>
<evidence type="ECO:0000313" key="4">
    <source>
        <dbReference type="EMBL" id="MFC6181069.1"/>
    </source>
</evidence>
<dbReference type="EMBL" id="JBHSSC010000032">
    <property type="protein sequence ID" value="MFC6181069.1"/>
    <property type="molecule type" value="Genomic_DNA"/>
</dbReference>